<evidence type="ECO:0000256" key="1">
    <source>
        <dbReference type="ARBA" id="ARBA00001974"/>
    </source>
</evidence>
<accession>A0A3R8L183</accession>
<evidence type="ECO:0000256" key="2">
    <source>
        <dbReference type="ARBA" id="ARBA00009130"/>
    </source>
</evidence>
<dbReference type="SUPFAM" id="SSF55424">
    <property type="entry name" value="FAD/NAD-linked reductases, dimerisation (C-terminal) domain"/>
    <property type="match status" value="1"/>
</dbReference>
<dbReference type="Gene3D" id="3.40.250.10">
    <property type="entry name" value="Rhodanese-like domain"/>
    <property type="match status" value="1"/>
</dbReference>
<dbReference type="PRINTS" id="PR00368">
    <property type="entry name" value="FADPNR"/>
</dbReference>
<evidence type="ECO:0000256" key="4">
    <source>
        <dbReference type="ARBA" id="ARBA00022827"/>
    </source>
</evidence>
<organism evidence="8 9">
    <name type="scientific">Schaedlerella arabinosiphila</name>
    <dbReference type="NCBI Taxonomy" id="2044587"/>
    <lineage>
        <taxon>Bacteria</taxon>
        <taxon>Bacillati</taxon>
        <taxon>Bacillota</taxon>
        <taxon>Clostridia</taxon>
        <taxon>Lachnospirales</taxon>
        <taxon>Lachnospiraceae</taxon>
        <taxon>Schaedlerella</taxon>
    </lineage>
</organism>
<dbReference type="SUPFAM" id="SSF52821">
    <property type="entry name" value="Rhodanese/Cell cycle control phosphatase"/>
    <property type="match status" value="1"/>
</dbReference>
<keyword evidence="5" id="KW-0560">Oxidoreductase</keyword>
<comment type="caution">
    <text evidence="8">The sequence shown here is derived from an EMBL/GenBank/DDBJ whole genome shotgun (WGS) entry which is preliminary data.</text>
</comment>
<dbReference type="PROSITE" id="PS50206">
    <property type="entry name" value="RHODANESE_3"/>
    <property type="match status" value="1"/>
</dbReference>
<keyword evidence="9" id="KW-1185">Reference proteome</keyword>
<dbReference type="InterPro" id="IPR023753">
    <property type="entry name" value="FAD/NAD-binding_dom"/>
</dbReference>
<evidence type="ECO:0000256" key="5">
    <source>
        <dbReference type="ARBA" id="ARBA00023002"/>
    </source>
</evidence>
<dbReference type="Gene3D" id="3.50.50.60">
    <property type="entry name" value="FAD/NAD(P)-binding domain"/>
    <property type="match status" value="2"/>
</dbReference>
<comment type="similarity">
    <text evidence="2">Belongs to the class-III pyridine nucleotide-disulfide oxidoreductase family.</text>
</comment>
<keyword evidence="4" id="KW-0274">FAD</keyword>
<dbReference type="GO" id="GO:0016491">
    <property type="term" value="F:oxidoreductase activity"/>
    <property type="evidence" value="ECO:0007669"/>
    <property type="project" value="UniProtKB-KW"/>
</dbReference>
<dbReference type="InterPro" id="IPR050260">
    <property type="entry name" value="FAD-bd_OxRdtase"/>
</dbReference>
<evidence type="ECO:0000256" key="6">
    <source>
        <dbReference type="ARBA" id="ARBA00023284"/>
    </source>
</evidence>
<evidence type="ECO:0000259" key="7">
    <source>
        <dbReference type="PROSITE" id="PS50206"/>
    </source>
</evidence>
<dbReference type="Pfam" id="PF02852">
    <property type="entry name" value="Pyr_redox_dim"/>
    <property type="match status" value="1"/>
</dbReference>
<dbReference type="PANTHER" id="PTHR43429">
    <property type="entry name" value="PYRIDINE NUCLEOTIDE-DISULFIDE OXIDOREDUCTASE DOMAIN-CONTAINING"/>
    <property type="match status" value="1"/>
</dbReference>
<comment type="cofactor">
    <cofactor evidence="1">
        <name>FAD</name>
        <dbReference type="ChEBI" id="CHEBI:57692"/>
    </cofactor>
</comment>
<dbReference type="SMART" id="SM00450">
    <property type="entry name" value="RHOD"/>
    <property type="match status" value="1"/>
</dbReference>
<reference evidence="8" key="1">
    <citation type="submission" date="2018-10" db="EMBL/GenBank/DDBJ databases">
        <title>Schaedlerella arabinophila gen. nov. sp. nov., isolated from the mouse intestinal tract and comparative analysis with the genome of the closely related altered Schaedler flora strain ASF502.</title>
        <authorList>
            <person name="Miyake S."/>
            <person name="Soh M."/>
            <person name="Seedorf H."/>
        </authorList>
    </citation>
    <scope>NUCLEOTIDE SEQUENCE [LARGE SCALE GENOMIC DNA]</scope>
    <source>
        <strain evidence="8">DSM 106076</strain>
    </source>
</reference>
<feature type="domain" description="Rhodanese" evidence="7">
    <location>
        <begin position="466"/>
        <end position="550"/>
    </location>
</feature>
<name>A0A3R8L183_9FIRM</name>
<dbReference type="PANTHER" id="PTHR43429:SF1">
    <property type="entry name" value="NAD(P)H SULFUR OXIDOREDUCTASE (COA-DEPENDENT)"/>
    <property type="match status" value="1"/>
</dbReference>
<dbReference type="Pfam" id="PF00581">
    <property type="entry name" value="Rhodanese"/>
    <property type="match status" value="1"/>
</dbReference>
<dbReference type="RefSeq" id="WP_125129401.1">
    <property type="nucleotide sequence ID" value="NZ_RHJS01000002.1"/>
</dbReference>
<proteinExistence type="inferred from homology"/>
<dbReference type="InterPro" id="IPR036188">
    <property type="entry name" value="FAD/NAD-bd_sf"/>
</dbReference>
<dbReference type="Proteomes" id="UP000274920">
    <property type="component" value="Unassembled WGS sequence"/>
</dbReference>
<gene>
    <name evidence="8" type="ORF">EBB54_25110</name>
</gene>
<sequence length="568" mass="61920">MKRRIIIVGGVAGGASAAARIRRLDADAQIVMFERGEHVSFSNCCLPYHLSGTVENSDSLVLMTPERFWKQYGIEVRVQSEVTAVHPGKKQVTVRNLETGESYTETYDKLILAPGANPIMPRSIAGIDREHVFSIRNVTDIKALKHYIDTRNVKKAAVIGGGFIGVETAENLKMAGLTVALVEGTEQIMLPFDYDMVQILHKEMLDSGVEMHLSSMLTEIREHSILIQCGDEIKEIEADAVVMAIGVSPETTLAREAGLAIGETGGILVNKNFQTSDPDIYAVGDAAESFNRLLGRPGRLALAGPAQRQARGAADHIYGSSGANRGFIGSSCIRIFGLNAACTGLNEKNAESAGISCDIAYVLAADKVGLMPGSSYMNFKLVFEVPTGRILGAQAIGKGNTDKRIDVIAAMITMGGTLADLKDLELCYSPVFGTARDVVNQAALVGQNLLDCRYRQVPVSEVRGLVESGAFIVDVREEQEFQAGHLKNAHNIPLSQLRQRMQEIPRDIPVYVHCRTGQRSYNAVCCLQGHGYQNLWNISGSFLGVSLYEYFNDRTKGREPVVTEYNFK</sequence>
<dbReference type="InterPro" id="IPR001763">
    <property type="entry name" value="Rhodanese-like_dom"/>
</dbReference>
<dbReference type="Pfam" id="PF07992">
    <property type="entry name" value="Pyr_redox_2"/>
    <property type="match status" value="1"/>
</dbReference>
<dbReference type="InterPro" id="IPR004099">
    <property type="entry name" value="Pyr_nucl-diS_OxRdtase_dimer"/>
</dbReference>
<dbReference type="InterPro" id="IPR036873">
    <property type="entry name" value="Rhodanese-like_dom_sf"/>
</dbReference>
<keyword evidence="3" id="KW-0285">Flavoprotein</keyword>
<evidence type="ECO:0000256" key="3">
    <source>
        <dbReference type="ARBA" id="ARBA00022630"/>
    </source>
</evidence>
<dbReference type="PRINTS" id="PR00411">
    <property type="entry name" value="PNDRDTASEI"/>
</dbReference>
<dbReference type="SUPFAM" id="SSF51905">
    <property type="entry name" value="FAD/NAD(P)-binding domain"/>
    <property type="match status" value="1"/>
</dbReference>
<evidence type="ECO:0000313" key="8">
    <source>
        <dbReference type="EMBL" id="RRK34245.1"/>
    </source>
</evidence>
<dbReference type="InterPro" id="IPR016156">
    <property type="entry name" value="FAD/NAD-linked_Rdtase_dimer_sf"/>
</dbReference>
<dbReference type="EMBL" id="RHJS01000002">
    <property type="protein sequence ID" value="RRK34245.1"/>
    <property type="molecule type" value="Genomic_DNA"/>
</dbReference>
<dbReference type="AlphaFoldDB" id="A0A3R8L183"/>
<evidence type="ECO:0000313" key="9">
    <source>
        <dbReference type="Proteomes" id="UP000274920"/>
    </source>
</evidence>
<keyword evidence="6" id="KW-0676">Redox-active center</keyword>
<protein>
    <submittedName>
        <fullName evidence="8">Pyridine nucleotide-disulfide oxidoreductase</fullName>
    </submittedName>
</protein>